<organism evidence="3 4">
    <name type="scientific">Candidatus Uhrbacteria bacterium CG_4_10_14_0_8_um_filter_58_22</name>
    <dbReference type="NCBI Taxonomy" id="1975029"/>
    <lineage>
        <taxon>Bacteria</taxon>
        <taxon>Candidatus Uhriibacteriota</taxon>
    </lineage>
</organism>
<dbReference type="InterPro" id="IPR011856">
    <property type="entry name" value="tRNA_endonuc-like_dom_sf"/>
</dbReference>
<dbReference type="Gene3D" id="3.40.1350.10">
    <property type="match status" value="1"/>
</dbReference>
<dbReference type="CDD" id="cd22341">
    <property type="entry name" value="NucS-like"/>
    <property type="match status" value="1"/>
</dbReference>
<gene>
    <name evidence="3" type="ORF">COY93_03820</name>
</gene>
<name>A0A2M7Q9B9_9BACT</name>
<evidence type="ECO:0000256" key="1">
    <source>
        <dbReference type="ARBA" id="ARBA00023125"/>
    </source>
</evidence>
<reference evidence="4" key="1">
    <citation type="submission" date="2017-09" db="EMBL/GenBank/DDBJ databases">
        <title>Depth-based differentiation of microbial function through sediment-hosted aquifers and enrichment of novel symbionts in the deep terrestrial subsurface.</title>
        <authorList>
            <person name="Probst A.J."/>
            <person name="Ladd B."/>
            <person name="Jarett J.K."/>
            <person name="Geller-Mcgrath D.E."/>
            <person name="Sieber C.M.K."/>
            <person name="Emerson J.B."/>
            <person name="Anantharaman K."/>
            <person name="Thomas B.C."/>
            <person name="Malmstrom R."/>
            <person name="Stieglmeier M."/>
            <person name="Klingl A."/>
            <person name="Woyke T."/>
            <person name="Ryan C.M."/>
            <person name="Banfield J.F."/>
        </authorList>
    </citation>
    <scope>NUCLEOTIDE SEQUENCE [LARGE SCALE GENOMIC DNA]</scope>
</reference>
<dbReference type="AlphaFoldDB" id="A0A2M7Q9B9"/>
<protein>
    <recommendedName>
        <fullName evidence="2">Endonuclease NucS C-terminal domain-containing protein</fullName>
    </recommendedName>
</protein>
<accession>A0A2M7Q9B9</accession>
<sequence>MRPSEAKADYGWSADSDRGYPSWDRLVAGKSPVNPGMSVESLEEFGMESHLEDFIVENWVKIPALDGYKIYEEDGEVVGQQYSTNVGRIDILARSVDQKEWLVIELKKGMTSDKVVGQTLRYIGWIKRHEAEGSQIVRGLIITGDRDEKLMYALETLENVGLMTYSVSFNLKKVK</sequence>
<dbReference type="Proteomes" id="UP000230973">
    <property type="component" value="Unassembled WGS sequence"/>
</dbReference>
<evidence type="ECO:0000259" key="2">
    <source>
        <dbReference type="Pfam" id="PF01939"/>
    </source>
</evidence>
<proteinExistence type="predicted"/>
<dbReference type="Pfam" id="PF01939">
    <property type="entry name" value="NucS_C"/>
    <property type="match status" value="1"/>
</dbReference>
<comment type="caution">
    <text evidence="3">The sequence shown here is derived from an EMBL/GenBank/DDBJ whole genome shotgun (WGS) entry which is preliminary data.</text>
</comment>
<dbReference type="GO" id="GO:0003677">
    <property type="term" value="F:DNA binding"/>
    <property type="evidence" value="ECO:0007669"/>
    <property type="project" value="UniProtKB-KW"/>
</dbReference>
<evidence type="ECO:0000313" key="3">
    <source>
        <dbReference type="EMBL" id="PIY62119.1"/>
    </source>
</evidence>
<dbReference type="InterPro" id="IPR002793">
    <property type="entry name" value="Endonuclease_NucS"/>
</dbReference>
<dbReference type="InterPro" id="IPR048301">
    <property type="entry name" value="NucS_C"/>
</dbReference>
<keyword evidence="1" id="KW-0238">DNA-binding</keyword>
<evidence type="ECO:0000313" key="4">
    <source>
        <dbReference type="Proteomes" id="UP000230973"/>
    </source>
</evidence>
<dbReference type="EMBL" id="PFLC01000052">
    <property type="protein sequence ID" value="PIY62119.1"/>
    <property type="molecule type" value="Genomic_DNA"/>
</dbReference>
<dbReference type="GO" id="GO:0004519">
    <property type="term" value="F:endonuclease activity"/>
    <property type="evidence" value="ECO:0007669"/>
    <property type="project" value="InterPro"/>
</dbReference>
<feature type="domain" description="Endonuclease NucS C-terminal" evidence="2">
    <location>
        <begin position="70"/>
        <end position="144"/>
    </location>
</feature>